<keyword evidence="2" id="KW-0479">Metal-binding</keyword>
<accession>A0A6A6YHR3</accession>
<evidence type="ECO:0000313" key="8">
    <source>
        <dbReference type="Proteomes" id="UP000504636"/>
    </source>
</evidence>
<evidence type="ECO:0000256" key="5">
    <source>
        <dbReference type="ARBA" id="ARBA00023242"/>
    </source>
</evidence>
<dbReference type="GO" id="GO:0003677">
    <property type="term" value="F:DNA binding"/>
    <property type="evidence" value="ECO:0007669"/>
    <property type="project" value="InterPro"/>
</dbReference>
<gene>
    <name evidence="7 9" type="ORF">BDZ99DRAFT_73562</name>
</gene>
<dbReference type="SMART" id="SM00066">
    <property type="entry name" value="GAL4"/>
    <property type="match status" value="1"/>
</dbReference>
<dbReference type="GO" id="GO:0000981">
    <property type="term" value="F:DNA-binding transcription factor activity, RNA polymerase II-specific"/>
    <property type="evidence" value="ECO:0007669"/>
    <property type="project" value="InterPro"/>
</dbReference>
<organism evidence="7">
    <name type="scientific">Mytilinidion resinicola</name>
    <dbReference type="NCBI Taxonomy" id="574789"/>
    <lineage>
        <taxon>Eukaryota</taxon>
        <taxon>Fungi</taxon>
        <taxon>Dikarya</taxon>
        <taxon>Ascomycota</taxon>
        <taxon>Pezizomycotina</taxon>
        <taxon>Dothideomycetes</taxon>
        <taxon>Pleosporomycetidae</taxon>
        <taxon>Mytilinidiales</taxon>
        <taxon>Mytilinidiaceae</taxon>
        <taxon>Mytilinidion</taxon>
    </lineage>
</organism>
<dbReference type="InterPro" id="IPR036864">
    <property type="entry name" value="Zn2-C6_fun-type_DNA-bd_sf"/>
</dbReference>
<dbReference type="AlphaFoldDB" id="A0A6A6YHR3"/>
<evidence type="ECO:0000259" key="6">
    <source>
        <dbReference type="PROSITE" id="PS50048"/>
    </source>
</evidence>
<name>A0A6A6YHR3_9PEZI</name>
<dbReference type="Proteomes" id="UP000504636">
    <property type="component" value="Unplaced"/>
</dbReference>
<dbReference type="SUPFAM" id="SSF57701">
    <property type="entry name" value="Zn2/Cys6 DNA-binding domain"/>
    <property type="match status" value="1"/>
</dbReference>
<evidence type="ECO:0000313" key="7">
    <source>
        <dbReference type="EMBL" id="KAF2808118.1"/>
    </source>
</evidence>
<keyword evidence="3" id="KW-0805">Transcription regulation</keyword>
<dbReference type="InterPro" id="IPR001138">
    <property type="entry name" value="Zn2Cys6_DnaBD"/>
</dbReference>
<feature type="domain" description="Zn(2)-C6 fungal-type" evidence="6">
    <location>
        <begin position="7"/>
        <end position="42"/>
    </location>
</feature>
<keyword evidence="8" id="KW-1185">Reference proteome</keyword>
<dbReference type="GeneID" id="54469755"/>
<reference evidence="7 9" key="1">
    <citation type="journal article" date="2020" name="Stud. Mycol.">
        <title>101 Dothideomycetes genomes: a test case for predicting lifestyles and emergence of pathogens.</title>
        <authorList>
            <person name="Haridas S."/>
            <person name="Albert R."/>
            <person name="Binder M."/>
            <person name="Bloem J."/>
            <person name="Labutti K."/>
            <person name="Salamov A."/>
            <person name="Andreopoulos B."/>
            <person name="Baker S."/>
            <person name="Barry K."/>
            <person name="Bills G."/>
            <person name="Bluhm B."/>
            <person name="Cannon C."/>
            <person name="Castanera R."/>
            <person name="Culley D."/>
            <person name="Daum C."/>
            <person name="Ezra D."/>
            <person name="Gonzalez J."/>
            <person name="Henrissat B."/>
            <person name="Kuo A."/>
            <person name="Liang C."/>
            <person name="Lipzen A."/>
            <person name="Lutzoni F."/>
            <person name="Magnuson J."/>
            <person name="Mondo S."/>
            <person name="Nolan M."/>
            <person name="Ohm R."/>
            <person name="Pangilinan J."/>
            <person name="Park H.-J."/>
            <person name="Ramirez L."/>
            <person name="Alfaro M."/>
            <person name="Sun H."/>
            <person name="Tritt A."/>
            <person name="Yoshinaga Y."/>
            <person name="Zwiers L.-H."/>
            <person name="Turgeon B."/>
            <person name="Goodwin S."/>
            <person name="Spatafora J."/>
            <person name="Crous P."/>
            <person name="Grigoriev I."/>
        </authorList>
    </citation>
    <scope>NUCLEOTIDE SEQUENCE</scope>
    <source>
        <strain evidence="7 9">CBS 304.34</strain>
    </source>
</reference>
<sequence>MVRTTIACAWCRRSKIKCIHQGEPPCRNCLRNGRTSQGDCILSGPNIHAIRRKRYRTPTLSHKPTTVDTTHEEGDIGADNTTCASNAVSAIDPDGRVINTLRNTSRTDVLQAASKFHQTFPELSFLHLATFDVDSQETSSLLLKAAMMALCSTHQDETARYVKTALSGLFLEPPKLVTIQTLLLLAMYEWGDGRGYDAWMTTGVAIRMMQSLETMRGPTRPSELEQEIYNRTFWSCFIMDRLVLCGKGQPFTLPLDQMRIHLPIGDQDFAFGQSSNPRIYIGNIHGDMYNTIEYSYSILVRGFDIWARILKWIINGGRRQPGMTLLANCPWTPGSPWKDLYDELDDWRQHQHQRMKYPGVQIAGHVSLGHGEQFAFINLVYYISILFLSREYIPFLPKPESIPVGPVDPPLLESAAPEGWWVERADQLFNSSAQITNLLQELDDLNTSLLTPFSGFCAFSAAIMNAYVSSFPRMNYGKCIHFSTKLLEVNIQWLSRFKEIWKMGNGWFKTTLHARNLYIKASRDHQRFQGKTRADFEALEASIHDSSGVSPIHEDDTRMAEVESHEREIDTSHAAEAALGLQQLSHSHNIPEQSLQPLEDMYFPHEISIFNQWNQVWPLWGEQQFGPLASGGFNLDYNIDIPGL</sequence>
<dbReference type="PANTHER" id="PTHR47338:SF19">
    <property type="entry name" value="ZN(II)2CYS6 TRANSCRIPTION FACTOR (EUROFUNG)"/>
    <property type="match status" value="1"/>
</dbReference>
<proteinExistence type="predicted"/>
<reference evidence="9" key="2">
    <citation type="submission" date="2020-04" db="EMBL/GenBank/DDBJ databases">
        <authorList>
            <consortium name="NCBI Genome Project"/>
        </authorList>
    </citation>
    <scope>NUCLEOTIDE SEQUENCE</scope>
    <source>
        <strain evidence="9">CBS 304.34</strain>
    </source>
</reference>
<comment type="subcellular location">
    <subcellularLocation>
        <location evidence="1">Nucleus</location>
    </subcellularLocation>
</comment>
<dbReference type="EMBL" id="MU003704">
    <property type="protein sequence ID" value="KAF2808118.1"/>
    <property type="molecule type" value="Genomic_DNA"/>
</dbReference>
<evidence type="ECO:0000256" key="2">
    <source>
        <dbReference type="ARBA" id="ARBA00022723"/>
    </source>
</evidence>
<keyword evidence="5" id="KW-0539">Nucleus</keyword>
<dbReference type="Pfam" id="PF04082">
    <property type="entry name" value="Fungal_trans"/>
    <property type="match status" value="1"/>
</dbReference>
<dbReference type="CDD" id="cd00067">
    <property type="entry name" value="GAL4"/>
    <property type="match status" value="1"/>
</dbReference>
<evidence type="ECO:0000256" key="3">
    <source>
        <dbReference type="ARBA" id="ARBA00023015"/>
    </source>
</evidence>
<protein>
    <recommendedName>
        <fullName evidence="6">Zn(2)-C6 fungal-type domain-containing protein</fullName>
    </recommendedName>
</protein>
<reference evidence="9" key="3">
    <citation type="submission" date="2025-04" db="UniProtKB">
        <authorList>
            <consortium name="RefSeq"/>
        </authorList>
    </citation>
    <scope>IDENTIFICATION</scope>
    <source>
        <strain evidence="9">CBS 304.34</strain>
    </source>
</reference>
<evidence type="ECO:0000256" key="4">
    <source>
        <dbReference type="ARBA" id="ARBA00023163"/>
    </source>
</evidence>
<dbReference type="InterPro" id="IPR007219">
    <property type="entry name" value="XnlR_reg_dom"/>
</dbReference>
<keyword evidence="4" id="KW-0804">Transcription</keyword>
<dbReference type="CDD" id="cd12148">
    <property type="entry name" value="fungal_TF_MHR"/>
    <property type="match status" value="1"/>
</dbReference>
<dbReference type="PROSITE" id="PS50048">
    <property type="entry name" value="ZN2_CY6_FUNGAL_2"/>
    <property type="match status" value="1"/>
</dbReference>
<evidence type="ECO:0000256" key="1">
    <source>
        <dbReference type="ARBA" id="ARBA00004123"/>
    </source>
</evidence>
<dbReference type="RefSeq" id="XP_033575082.1">
    <property type="nucleotide sequence ID" value="XM_033728862.1"/>
</dbReference>
<dbReference type="GO" id="GO:0005634">
    <property type="term" value="C:nucleus"/>
    <property type="evidence" value="ECO:0007669"/>
    <property type="project" value="UniProtKB-SubCell"/>
</dbReference>
<dbReference type="InterPro" id="IPR050815">
    <property type="entry name" value="TF_fung"/>
</dbReference>
<dbReference type="GO" id="GO:0006351">
    <property type="term" value="P:DNA-templated transcription"/>
    <property type="evidence" value="ECO:0007669"/>
    <property type="project" value="InterPro"/>
</dbReference>
<dbReference type="PANTHER" id="PTHR47338">
    <property type="entry name" value="ZN(II)2CYS6 TRANSCRIPTION FACTOR (EUROFUNG)-RELATED"/>
    <property type="match status" value="1"/>
</dbReference>
<dbReference type="GO" id="GO:0008270">
    <property type="term" value="F:zinc ion binding"/>
    <property type="evidence" value="ECO:0007669"/>
    <property type="project" value="InterPro"/>
</dbReference>
<evidence type="ECO:0000313" key="9">
    <source>
        <dbReference type="RefSeq" id="XP_033575082.1"/>
    </source>
</evidence>
<dbReference type="SMART" id="SM00906">
    <property type="entry name" value="Fungal_trans"/>
    <property type="match status" value="1"/>
</dbReference>
<dbReference type="OrthoDB" id="5370478at2759"/>
<dbReference type="Gene3D" id="4.10.240.10">
    <property type="entry name" value="Zn(2)-C6 fungal-type DNA-binding domain"/>
    <property type="match status" value="1"/>
</dbReference>